<dbReference type="InterPro" id="IPR001841">
    <property type="entry name" value="Znf_RING"/>
</dbReference>
<dbReference type="GeneID" id="68120625"/>
<dbReference type="SMART" id="SM00184">
    <property type="entry name" value="RING"/>
    <property type="match status" value="1"/>
</dbReference>
<gene>
    <name evidence="8" type="ORF">FDP41_013410</name>
</gene>
<dbReference type="PANTHER" id="PTHR14879:SF5">
    <property type="entry name" value="RING-TYPE DOMAIN-CONTAINING PROTEIN"/>
    <property type="match status" value="1"/>
</dbReference>
<comment type="caution">
    <text evidence="8">The sequence shown here is derived from an EMBL/GenBank/DDBJ whole genome shotgun (WGS) entry which is preliminary data.</text>
</comment>
<dbReference type="VEuPathDB" id="AmoebaDB:FDP41_013410"/>
<evidence type="ECO:0000259" key="7">
    <source>
        <dbReference type="PROSITE" id="PS50089"/>
    </source>
</evidence>
<keyword evidence="9" id="KW-1185">Reference proteome</keyword>
<dbReference type="GO" id="GO:0008270">
    <property type="term" value="F:zinc ion binding"/>
    <property type="evidence" value="ECO:0007669"/>
    <property type="project" value="UniProtKB-KW"/>
</dbReference>
<dbReference type="SUPFAM" id="SSF57850">
    <property type="entry name" value="RING/U-box"/>
    <property type="match status" value="1"/>
</dbReference>
<dbReference type="Gene3D" id="3.30.40.10">
    <property type="entry name" value="Zinc/RING finger domain, C3HC4 (zinc finger)"/>
    <property type="match status" value="1"/>
</dbReference>
<evidence type="ECO:0000256" key="6">
    <source>
        <dbReference type="SAM" id="Phobius"/>
    </source>
</evidence>
<dbReference type="InterPro" id="IPR051728">
    <property type="entry name" value="RING-FYVE_E3_ubiquitin-ligase"/>
</dbReference>
<dbReference type="VEuPathDB" id="AmoebaDB:NfTy_029120"/>
<accession>A0A6A5BXU8</accession>
<keyword evidence="1" id="KW-0479">Metal-binding</keyword>
<feature type="transmembrane region" description="Helical" evidence="6">
    <location>
        <begin position="237"/>
        <end position="261"/>
    </location>
</feature>
<dbReference type="InterPro" id="IPR013083">
    <property type="entry name" value="Znf_RING/FYVE/PHD"/>
</dbReference>
<organism evidence="8 9">
    <name type="scientific">Naegleria fowleri</name>
    <name type="common">Brain eating amoeba</name>
    <dbReference type="NCBI Taxonomy" id="5763"/>
    <lineage>
        <taxon>Eukaryota</taxon>
        <taxon>Discoba</taxon>
        <taxon>Heterolobosea</taxon>
        <taxon>Tetramitia</taxon>
        <taxon>Eutetramitia</taxon>
        <taxon>Vahlkampfiidae</taxon>
        <taxon>Naegleria</taxon>
    </lineage>
</organism>
<keyword evidence="3" id="KW-0862">Zinc</keyword>
<dbReference type="Proteomes" id="UP000444721">
    <property type="component" value="Unassembled WGS sequence"/>
</dbReference>
<proteinExistence type="predicted"/>
<evidence type="ECO:0000256" key="2">
    <source>
        <dbReference type="ARBA" id="ARBA00022771"/>
    </source>
</evidence>
<feature type="region of interest" description="Disordered" evidence="5">
    <location>
        <begin position="72"/>
        <end position="97"/>
    </location>
</feature>
<evidence type="ECO:0000313" key="9">
    <source>
        <dbReference type="Proteomes" id="UP000444721"/>
    </source>
</evidence>
<evidence type="ECO:0000256" key="5">
    <source>
        <dbReference type="SAM" id="MobiDB-lite"/>
    </source>
</evidence>
<dbReference type="InterPro" id="IPR017907">
    <property type="entry name" value="Znf_RING_CS"/>
</dbReference>
<dbReference type="PANTHER" id="PTHR14879">
    <property type="entry name" value="CASPASE REGULATOR, RING FINGER DOMAIN-CONTAINING"/>
    <property type="match status" value="1"/>
</dbReference>
<dbReference type="EMBL" id="VFQX01000019">
    <property type="protein sequence ID" value="KAF0980196.1"/>
    <property type="molecule type" value="Genomic_DNA"/>
</dbReference>
<dbReference type="Pfam" id="PF13920">
    <property type="entry name" value="zf-C3HC4_3"/>
    <property type="match status" value="1"/>
</dbReference>
<feature type="compositionally biased region" description="Acidic residues" evidence="5">
    <location>
        <begin position="88"/>
        <end position="97"/>
    </location>
</feature>
<reference evidence="8 9" key="1">
    <citation type="journal article" date="2019" name="Sci. Rep.">
        <title>Nanopore sequencing improves the draft genome of the human pathogenic amoeba Naegleria fowleri.</title>
        <authorList>
            <person name="Liechti N."/>
            <person name="Schurch N."/>
            <person name="Bruggmann R."/>
            <person name="Wittwer M."/>
        </authorList>
    </citation>
    <scope>NUCLEOTIDE SEQUENCE [LARGE SCALE GENOMIC DNA]</scope>
    <source>
        <strain evidence="8 9">ATCC 30894</strain>
    </source>
</reference>
<dbReference type="VEuPathDB" id="AmoebaDB:NF0071120"/>
<dbReference type="RefSeq" id="XP_044564909.1">
    <property type="nucleotide sequence ID" value="XM_044704038.1"/>
</dbReference>
<keyword evidence="2 4" id="KW-0863">Zinc-finger</keyword>
<protein>
    <recommendedName>
        <fullName evidence="7">RING-type domain-containing protein</fullName>
    </recommendedName>
</protein>
<keyword evidence="6" id="KW-0812">Transmembrane</keyword>
<feature type="domain" description="RING-type" evidence="7">
    <location>
        <begin position="414"/>
        <end position="447"/>
    </location>
</feature>
<keyword evidence="6" id="KW-0472">Membrane</keyword>
<evidence type="ECO:0000256" key="3">
    <source>
        <dbReference type="ARBA" id="ARBA00022833"/>
    </source>
</evidence>
<name>A0A6A5BXU8_NAEFO</name>
<evidence type="ECO:0000313" key="8">
    <source>
        <dbReference type="EMBL" id="KAF0980196.1"/>
    </source>
</evidence>
<dbReference type="CDD" id="cd16520">
    <property type="entry name" value="RING-HC_MIBs-like"/>
    <property type="match status" value="1"/>
</dbReference>
<evidence type="ECO:0000256" key="1">
    <source>
        <dbReference type="ARBA" id="ARBA00022723"/>
    </source>
</evidence>
<dbReference type="AlphaFoldDB" id="A0A6A5BXU8"/>
<dbReference type="PROSITE" id="PS00518">
    <property type="entry name" value="ZF_RING_1"/>
    <property type="match status" value="1"/>
</dbReference>
<keyword evidence="6" id="KW-1133">Transmembrane helix</keyword>
<dbReference type="PROSITE" id="PS50089">
    <property type="entry name" value="ZF_RING_2"/>
    <property type="match status" value="1"/>
</dbReference>
<evidence type="ECO:0000256" key="4">
    <source>
        <dbReference type="PROSITE-ProRule" id="PRU00175"/>
    </source>
</evidence>
<sequence>MLKLLFGVSMAVGANQLLSCDNPLSRRIHPDEGKEAWIDIYSVKLTKRYIVLSEEKISIPKSCILNQNELHLNTNDGDDDDQQHSSDPNEDISSDDEDDKIANLSVDAFVQGMKSGSINYHTLPPIRVIQHGSHYISVDHSDAYVYALQQLVQEALPFRDLKFRAIILKEAFAHVQLMSLWDQSTHSKPTNEDIVLYDLKYIQLLKENPQQGDEQIWNRTYSRKLKSKSEPVSLVKAVGVGALVGAVGFIPTAVVGGFGYLGYKAYKSMYPDAVSFGHIQPIIPNIEEYLDESRKNTLLQVMPKYEPGKYKPMQVCHDQGVFYTCDIELYSIYKDIVDQRKILGIRKELMIPVTHSDLKLREVKLLFLKTHFRNIQQGSLNTVLNVERNKVEDQELSDAKEDTTNTQPIDDQECMICMEQHRDCALNCGHVYCSRCADLLKRCPLCDKVVSSRLKLYL</sequence>
<dbReference type="OrthoDB" id="5855668at2759"/>